<gene>
    <name evidence="2" type="ORF">GPECTOR_69g414</name>
</gene>
<proteinExistence type="predicted"/>
<feature type="region of interest" description="Disordered" evidence="1">
    <location>
        <begin position="137"/>
        <end position="163"/>
    </location>
</feature>
<organism evidence="2 3">
    <name type="scientific">Gonium pectorale</name>
    <name type="common">Green alga</name>
    <dbReference type="NCBI Taxonomy" id="33097"/>
    <lineage>
        <taxon>Eukaryota</taxon>
        <taxon>Viridiplantae</taxon>
        <taxon>Chlorophyta</taxon>
        <taxon>core chlorophytes</taxon>
        <taxon>Chlorophyceae</taxon>
        <taxon>CS clade</taxon>
        <taxon>Chlamydomonadales</taxon>
        <taxon>Volvocaceae</taxon>
        <taxon>Gonium</taxon>
    </lineage>
</organism>
<feature type="compositionally biased region" description="Pro residues" evidence="1">
    <location>
        <begin position="151"/>
        <end position="163"/>
    </location>
</feature>
<keyword evidence="3" id="KW-1185">Reference proteome</keyword>
<name>A0A150G3E9_GONPE</name>
<protein>
    <submittedName>
        <fullName evidence="2">Uncharacterized protein</fullName>
    </submittedName>
</protein>
<dbReference type="Proteomes" id="UP000075714">
    <property type="component" value="Unassembled WGS sequence"/>
</dbReference>
<accession>A0A150G3E9</accession>
<feature type="compositionally biased region" description="Low complexity" evidence="1">
    <location>
        <begin position="289"/>
        <end position="304"/>
    </location>
</feature>
<dbReference type="EMBL" id="LSYV01000070">
    <property type="protein sequence ID" value="KXZ44321.1"/>
    <property type="molecule type" value="Genomic_DNA"/>
</dbReference>
<sequence length="429" mass="46413">MAEPGSQTGDYLEAAVDPSTDAVTVDILSGLGNWEAQVTAALQGRPLHEPFALPEDVQSSQPYTCGGRQGWQPRYTAHYGYGSGYGGPEDVGRDLTASEAIAMEPDGAQQQALQRLKQRREQRAAALTEKQLRYRAGLENFTNPTRQLRPPNLPPPRHQPPPDVAYTEGIPPPPAAAAAHMDWGRSSDARGTYLTQGPFDAGAGTGAGSWTGAHVAHSGSVSGRRAGGEADTHETLFPRQVQHMTGPGVEQQPHPRSPLQRRMHGQARPRKKWSPPKMSPQRNRDGAGSQSALDAASEEALAARQQREQQRAQLLDRWMAEMRSLSAATARAEATKQVAVASAQQALVARRERQTAELAGIFNLLGEVDELARTMEDQAQETKHMMQTLEEEAELRQASRLNALLFEAQKLGSQVDEALKSGGSPGAPE</sequence>
<comment type="caution">
    <text evidence="2">The sequence shown here is derived from an EMBL/GenBank/DDBJ whole genome shotgun (WGS) entry which is preliminary data.</text>
</comment>
<reference evidence="3" key="1">
    <citation type="journal article" date="2016" name="Nat. Commun.">
        <title>The Gonium pectorale genome demonstrates co-option of cell cycle regulation during the evolution of multicellularity.</title>
        <authorList>
            <person name="Hanschen E.R."/>
            <person name="Marriage T.N."/>
            <person name="Ferris P.J."/>
            <person name="Hamaji T."/>
            <person name="Toyoda A."/>
            <person name="Fujiyama A."/>
            <person name="Neme R."/>
            <person name="Noguchi H."/>
            <person name="Minakuchi Y."/>
            <person name="Suzuki M."/>
            <person name="Kawai-Toyooka H."/>
            <person name="Smith D.R."/>
            <person name="Sparks H."/>
            <person name="Anderson J."/>
            <person name="Bakaric R."/>
            <person name="Luria V."/>
            <person name="Karger A."/>
            <person name="Kirschner M.W."/>
            <person name="Durand P.M."/>
            <person name="Michod R.E."/>
            <person name="Nozaki H."/>
            <person name="Olson B.J."/>
        </authorList>
    </citation>
    <scope>NUCLEOTIDE SEQUENCE [LARGE SCALE GENOMIC DNA]</scope>
    <source>
        <strain evidence="3">NIES-2863</strain>
    </source>
</reference>
<evidence type="ECO:0000313" key="3">
    <source>
        <dbReference type="Proteomes" id="UP000075714"/>
    </source>
</evidence>
<dbReference type="AlphaFoldDB" id="A0A150G3E9"/>
<feature type="compositionally biased region" description="Basic residues" evidence="1">
    <location>
        <begin position="259"/>
        <end position="274"/>
    </location>
</feature>
<feature type="region of interest" description="Disordered" evidence="1">
    <location>
        <begin position="245"/>
        <end position="308"/>
    </location>
</feature>
<dbReference type="OrthoDB" id="547986at2759"/>
<evidence type="ECO:0000256" key="1">
    <source>
        <dbReference type="SAM" id="MobiDB-lite"/>
    </source>
</evidence>
<evidence type="ECO:0000313" key="2">
    <source>
        <dbReference type="EMBL" id="KXZ44321.1"/>
    </source>
</evidence>